<keyword evidence="4" id="KW-1185">Reference proteome</keyword>
<dbReference type="OrthoDB" id="1407586at2"/>
<proteinExistence type="predicted"/>
<evidence type="ECO:0000259" key="2">
    <source>
        <dbReference type="Pfam" id="PF04909"/>
    </source>
</evidence>
<dbReference type="GO" id="GO:0016787">
    <property type="term" value="F:hydrolase activity"/>
    <property type="evidence" value="ECO:0007669"/>
    <property type="project" value="UniProtKB-KW"/>
</dbReference>
<dbReference type="InterPro" id="IPR032466">
    <property type="entry name" value="Metal_Hydrolase"/>
</dbReference>
<gene>
    <name evidence="3" type="ORF">F8C90_07260</name>
</gene>
<dbReference type="PANTHER" id="PTHR21240:SF28">
    <property type="entry name" value="ISO-OROTATE DECARBOXYLASE (EUROFUNG)"/>
    <property type="match status" value="1"/>
</dbReference>
<dbReference type="InterPro" id="IPR032465">
    <property type="entry name" value="ACMSD"/>
</dbReference>
<comment type="caution">
    <text evidence="3">The sequence shown here is derived from an EMBL/GenBank/DDBJ whole genome shotgun (WGS) entry which is preliminary data.</text>
</comment>
<dbReference type="PANTHER" id="PTHR21240">
    <property type="entry name" value="2-AMINO-3-CARBOXYLMUCONATE-6-SEMIALDEHYDE DECARBOXYLASE"/>
    <property type="match status" value="1"/>
</dbReference>
<evidence type="ECO:0000256" key="1">
    <source>
        <dbReference type="ARBA" id="ARBA00023239"/>
    </source>
</evidence>
<evidence type="ECO:0000313" key="4">
    <source>
        <dbReference type="Proteomes" id="UP000468668"/>
    </source>
</evidence>
<dbReference type="AlphaFoldDB" id="A0A6N6NN24"/>
<keyword evidence="3" id="KW-0378">Hydrolase</keyword>
<dbReference type="Proteomes" id="UP000468668">
    <property type="component" value="Unassembled WGS sequence"/>
</dbReference>
<keyword evidence="1" id="KW-0456">Lyase</keyword>
<protein>
    <submittedName>
        <fullName evidence="3">Amidohydrolase family protein</fullName>
    </submittedName>
</protein>
<evidence type="ECO:0000313" key="3">
    <source>
        <dbReference type="EMBL" id="KAB1640145.1"/>
    </source>
</evidence>
<reference evidence="3 4" key="1">
    <citation type="submission" date="2019-09" db="EMBL/GenBank/DDBJ databases">
        <title>Whole genome shotgun sequencing (WGS) of Ellagibacter isourolithinifaciens DSM 104140(T) and Adlercreutzia muris DSM 29508(T).</title>
        <authorList>
            <person name="Stoll D.A."/>
            <person name="Danylec N."/>
            <person name="Huch M."/>
        </authorList>
    </citation>
    <scope>NUCLEOTIDE SEQUENCE [LARGE SCALE GENOMIC DNA]</scope>
    <source>
        <strain evidence="3 4">DSM 104140</strain>
    </source>
</reference>
<feature type="domain" description="Amidohydrolase-related" evidence="2">
    <location>
        <begin position="111"/>
        <end position="310"/>
    </location>
</feature>
<dbReference type="InterPro" id="IPR006680">
    <property type="entry name" value="Amidohydro-rel"/>
</dbReference>
<dbReference type="EMBL" id="WAJR01000017">
    <property type="protein sequence ID" value="KAB1640145.1"/>
    <property type="molecule type" value="Genomic_DNA"/>
</dbReference>
<accession>A0A6N6NN24</accession>
<organism evidence="3 4">
    <name type="scientific">Ellagibacter isourolithinifaciens</name>
    <dbReference type="NCBI Taxonomy" id="2137581"/>
    <lineage>
        <taxon>Bacteria</taxon>
        <taxon>Bacillati</taxon>
        <taxon>Actinomycetota</taxon>
        <taxon>Coriobacteriia</taxon>
        <taxon>Eggerthellales</taxon>
        <taxon>Eggerthellaceae</taxon>
        <taxon>Ellagibacter</taxon>
    </lineage>
</organism>
<dbReference type="SUPFAM" id="SSF51556">
    <property type="entry name" value="Metallo-dependent hydrolases"/>
    <property type="match status" value="1"/>
</dbReference>
<sequence length="312" mass="35627">MEDIMKDQPIIDFHAHLGDIFKDAHNVIYKLGLKPADMPDPFTVREERGFKGPFITEDTDEALREFIDVNHERCRTNTLENMQREMDECGIDYICVLPIMPALSFEDYEVAHMVEPRCIPFTCIDYRLGKDAGKKLLEDSEKGAYALKLHPILSKRALDDPLTEEALRYWAETGKPVTSHCGAGMYYYPEINDQYATPEFGDLAHLVECARKHPEINFVAAHCGGTAAGNIERLAKLSQGLDNVYADTSFRSHEDIELMIELLGRERIMFGTDYPFGSYKRQVEQVMIATEGDPKLRNLVFFENANRLLHIV</sequence>
<name>A0A6N6NN24_9ACTN</name>
<dbReference type="GO" id="GO:0016831">
    <property type="term" value="F:carboxy-lyase activity"/>
    <property type="evidence" value="ECO:0007669"/>
    <property type="project" value="InterPro"/>
</dbReference>
<dbReference type="GO" id="GO:0005737">
    <property type="term" value="C:cytoplasm"/>
    <property type="evidence" value="ECO:0007669"/>
    <property type="project" value="TreeGrafter"/>
</dbReference>
<dbReference type="Gene3D" id="3.20.20.140">
    <property type="entry name" value="Metal-dependent hydrolases"/>
    <property type="match status" value="1"/>
</dbReference>
<dbReference type="CDD" id="cd01292">
    <property type="entry name" value="metallo-dependent_hydrolases"/>
    <property type="match status" value="1"/>
</dbReference>
<dbReference type="Pfam" id="PF04909">
    <property type="entry name" value="Amidohydro_2"/>
    <property type="match status" value="1"/>
</dbReference>
<dbReference type="GO" id="GO:0019748">
    <property type="term" value="P:secondary metabolic process"/>
    <property type="evidence" value="ECO:0007669"/>
    <property type="project" value="TreeGrafter"/>
</dbReference>